<organism evidence="1 2">
    <name type="scientific">Sphingobium fuliginis (strain ATCC 27551)</name>
    <dbReference type="NCBI Taxonomy" id="336203"/>
    <lineage>
        <taxon>Bacteria</taxon>
        <taxon>Pseudomonadati</taxon>
        <taxon>Pseudomonadota</taxon>
        <taxon>Alphaproteobacteria</taxon>
        <taxon>Sphingomonadales</taxon>
        <taxon>Sphingomonadaceae</taxon>
        <taxon>Sphingobium</taxon>
    </lineage>
</organism>
<reference evidence="2" key="1">
    <citation type="journal article" date="2019" name="Int. J. Syst. Evol. Microbiol.">
        <title>The Global Catalogue of Microorganisms (GCM) 10K type strain sequencing project: providing services to taxonomists for standard genome sequencing and annotation.</title>
        <authorList>
            <consortium name="The Broad Institute Genomics Platform"/>
            <consortium name="The Broad Institute Genome Sequencing Center for Infectious Disease"/>
            <person name="Wu L."/>
            <person name="Ma J."/>
        </authorList>
    </citation>
    <scope>NUCLEOTIDE SEQUENCE [LARGE SCALE GENOMIC DNA]</scope>
    <source>
        <strain evidence="2">CCM 7327</strain>
    </source>
</reference>
<dbReference type="RefSeq" id="WP_130029893.1">
    <property type="nucleotide sequence ID" value="NZ_BMDU01000002.1"/>
</dbReference>
<dbReference type="EMBL" id="BMDU01000002">
    <property type="protein sequence ID" value="GFZ86404.1"/>
    <property type="molecule type" value="Genomic_DNA"/>
</dbReference>
<gene>
    <name evidence="1" type="ORF">GCM10019071_14720</name>
</gene>
<accession>A0ABQ1ET94</accession>
<proteinExistence type="predicted"/>
<dbReference type="Proteomes" id="UP000628109">
    <property type="component" value="Unassembled WGS sequence"/>
</dbReference>
<comment type="caution">
    <text evidence="1">The sequence shown here is derived from an EMBL/GenBank/DDBJ whole genome shotgun (WGS) entry which is preliminary data.</text>
</comment>
<name>A0ABQ1ET94_SPHSA</name>
<sequence length="347" mass="37704">MTSLIDPIVLRAIPEAARIGLDNKTLHLFGSVIRRSNGTIAYHLQEAAPLAQAFGSANPMGMALQGVSAASSVANNVQTEIVRQGVARVQHGIKLLQQMGLANLALGGVGLGVSVAGFAIMNHKLDDIASRLGGIQDGLSQISAKLDVMRAEQDRAIISRMRGLTNLFEESWELTDLSRAESSWTRIYQDGADLEEHILAKAKIDVANIMAFPESEAHLDAFALVSGLRIAAQLAAGEVESARALERRSIADLMRLTGKIGVADLLLPTLTEVQPGSLEWDLTRISRAEELRPTIDRLRQRESLMATRTTFLPLLKRQGASPREWLQMARNEQQAPVLVLAEAEERG</sequence>
<evidence type="ECO:0000313" key="2">
    <source>
        <dbReference type="Proteomes" id="UP000628109"/>
    </source>
</evidence>
<keyword evidence="2" id="KW-1185">Reference proteome</keyword>
<evidence type="ECO:0000313" key="1">
    <source>
        <dbReference type="EMBL" id="GFZ86404.1"/>
    </source>
</evidence>
<protein>
    <submittedName>
        <fullName evidence="1">Uncharacterized protein</fullName>
    </submittedName>
</protein>